<dbReference type="PROSITE" id="PS50259">
    <property type="entry name" value="G_PROTEIN_RECEP_F3_4"/>
    <property type="match status" value="2"/>
</dbReference>
<evidence type="ECO:0000256" key="2">
    <source>
        <dbReference type="ARBA" id="ARBA00022475"/>
    </source>
</evidence>
<feature type="region of interest" description="Disordered" evidence="10">
    <location>
        <begin position="404"/>
        <end position="424"/>
    </location>
</feature>
<evidence type="ECO:0000313" key="13">
    <source>
        <dbReference type="EMBL" id="KAK3594105.1"/>
    </source>
</evidence>
<feature type="domain" description="G-protein coupled receptors family 3 profile" evidence="12">
    <location>
        <begin position="166"/>
        <end position="275"/>
    </location>
</feature>
<dbReference type="Pfam" id="PF00003">
    <property type="entry name" value="7tm_3"/>
    <property type="match status" value="2"/>
</dbReference>
<reference evidence="13" key="3">
    <citation type="submission" date="2023-05" db="EMBL/GenBank/DDBJ databases">
        <authorList>
            <person name="Smith C.H."/>
        </authorList>
    </citation>
    <scope>NUCLEOTIDE SEQUENCE</scope>
    <source>
        <strain evidence="13">CHS0354</strain>
        <tissue evidence="13">Mantle</tissue>
    </source>
</reference>
<keyword evidence="3 11" id="KW-0812">Transmembrane</keyword>
<dbReference type="GO" id="GO:0038039">
    <property type="term" value="C:G protein-coupled receptor heterodimeric complex"/>
    <property type="evidence" value="ECO:0007669"/>
    <property type="project" value="TreeGrafter"/>
</dbReference>
<keyword evidence="6 11" id="KW-0472">Membrane</keyword>
<evidence type="ECO:0000259" key="12">
    <source>
        <dbReference type="PROSITE" id="PS50259"/>
    </source>
</evidence>
<evidence type="ECO:0000256" key="9">
    <source>
        <dbReference type="ARBA" id="ARBA00023224"/>
    </source>
</evidence>
<dbReference type="Gene3D" id="3.40.50.2300">
    <property type="match status" value="1"/>
</dbReference>
<dbReference type="InterPro" id="IPR001828">
    <property type="entry name" value="ANF_lig-bd_rcpt"/>
</dbReference>
<evidence type="ECO:0000256" key="3">
    <source>
        <dbReference type="ARBA" id="ARBA00022692"/>
    </source>
</evidence>
<organism evidence="13 14">
    <name type="scientific">Potamilus streckersoni</name>
    <dbReference type="NCBI Taxonomy" id="2493646"/>
    <lineage>
        <taxon>Eukaryota</taxon>
        <taxon>Metazoa</taxon>
        <taxon>Spiralia</taxon>
        <taxon>Lophotrochozoa</taxon>
        <taxon>Mollusca</taxon>
        <taxon>Bivalvia</taxon>
        <taxon>Autobranchia</taxon>
        <taxon>Heteroconchia</taxon>
        <taxon>Palaeoheterodonta</taxon>
        <taxon>Unionida</taxon>
        <taxon>Unionoidea</taxon>
        <taxon>Unionidae</taxon>
        <taxon>Ambleminae</taxon>
        <taxon>Lampsilini</taxon>
        <taxon>Potamilus</taxon>
    </lineage>
</organism>
<gene>
    <name evidence="13" type="ORF">CHS0354_040872</name>
</gene>
<feature type="domain" description="G-protein coupled receptors family 3 profile" evidence="12">
    <location>
        <begin position="279"/>
        <end position="392"/>
    </location>
</feature>
<dbReference type="SUPFAM" id="SSF53822">
    <property type="entry name" value="Periplasmic binding protein-like I"/>
    <property type="match status" value="1"/>
</dbReference>
<evidence type="ECO:0000256" key="1">
    <source>
        <dbReference type="ARBA" id="ARBA00004651"/>
    </source>
</evidence>
<feature type="transmembrane region" description="Helical" evidence="11">
    <location>
        <begin position="296"/>
        <end position="317"/>
    </location>
</feature>
<dbReference type="PANTHER" id="PTHR10519">
    <property type="entry name" value="GABA-B RECEPTOR"/>
    <property type="match status" value="1"/>
</dbReference>
<evidence type="ECO:0000256" key="6">
    <source>
        <dbReference type="ARBA" id="ARBA00023136"/>
    </source>
</evidence>
<dbReference type="InterPro" id="IPR017979">
    <property type="entry name" value="GPCR_3_CS"/>
</dbReference>
<feature type="transmembrane region" description="Helical" evidence="11">
    <location>
        <begin position="361"/>
        <end position="382"/>
    </location>
</feature>
<name>A0AAE0VYX2_9BIVA</name>
<feature type="compositionally biased region" description="Basic and acidic residues" evidence="10">
    <location>
        <begin position="626"/>
        <end position="635"/>
    </location>
</feature>
<evidence type="ECO:0000313" key="14">
    <source>
        <dbReference type="Proteomes" id="UP001195483"/>
    </source>
</evidence>
<keyword evidence="2" id="KW-1003">Cell membrane</keyword>
<dbReference type="AlphaFoldDB" id="A0AAE0VYX2"/>
<keyword evidence="7" id="KW-0675">Receptor</keyword>
<evidence type="ECO:0000256" key="11">
    <source>
        <dbReference type="SAM" id="Phobius"/>
    </source>
</evidence>
<dbReference type="GO" id="GO:0004965">
    <property type="term" value="F:G protein-coupled GABA receptor activity"/>
    <property type="evidence" value="ECO:0007669"/>
    <property type="project" value="InterPro"/>
</dbReference>
<comment type="subcellular location">
    <subcellularLocation>
        <location evidence="1">Cell membrane</location>
        <topology evidence="1">Multi-pass membrane protein</topology>
    </subcellularLocation>
</comment>
<dbReference type="InterPro" id="IPR002455">
    <property type="entry name" value="GPCR3_GABA-B"/>
</dbReference>
<dbReference type="Proteomes" id="UP001195483">
    <property type="component" value="Unassembled WGS sequence"/>
</dbReference>
<proteinExistence type="predicted"/>
<dbReference type="PRINTS" id="PR01176">
    <property type="entry name" value="GABABRECEPTR"/>
</dbReference>
<feature type="transmembrane region" description="Helical" evidence="11">
    <location>
        <begin position="166"/>
        <end position="191"/>
    </location>
</feature>
<sequence length="642" mass="72450">MNGYISTDILTLSSNEEVTDCGLTSAQYLANYTTRSGGIYSKYHGYAFDGIWVIAHAVDTILKRMQVRRRKDVNSSIFRGDQMLSALNITNFIGVTGRVKFESGDRVGSILFEQFQDGEMRKIGEYHTLSDFLDLTRGVEIRWIGRGPPVDRKLVRRYIQGVPNSVYVSISTLAGLGIMLACFFLGINIYFRKHRFIKMSSPNMNNLIIIGCILSYLSVFLLGTDGSFIPINYHHFICTIRSWILDLGFTLAFGAMFSKTWRVHVIFTNIKMNKKDDGEYEVIPVIEYCTSNHVEIWLGLIYAYKGMLLVFGCFLAWETRQVSIPALNDSKYIGMSVYNIVIMCACGAAVSVVITDQPTSSFVIISLFIIFCTTITLCLVFAPKVVEIKRDPTGEERKIRAKLAKPKEKSRENSFDLHSKSEELKEENERYKALMSQKAQELRDLLEQLGENADTVEVHFEVPLHKKIIQLHIADTSPRKMSCASLYFDDYEESLNSETSFGTNTLVLTSNFVSNPCAEKTCSECSNIDISELPNVHKRSSRLHPIEKSKEPLEDIERSAFGGIYIGPSFSSLPKLSSVYEANGKSIDLKEKRPLSEDFSKKTYMSGGTNVYKPFLDQTVSKSVKSKSEHDRETDISTALLS</sequence>
<dbReference type="EMBL" id="JAEAOA010002342">
    <property type="protein sequence ID" value="KAK3594105.1"/>
    <property type="molecule type" value="Genomic_DNA"/>
</dbReference>
<protein>
    <recommendedName>
        <fullName evidence="12">G-protein coupled receptors family 3 profile domain-containing protein</fullName>
    </recommendedName>
</protein>
<feature type="transmembrane region" description="Helical" evidence="11">
    <location>
        <begin position="337"/>
        <end position="355"/>
    </location>
</feature>
<dbReference type="PANTHER" id="PTHR10519:SF74">
    <property type="entry name" value="GAMMA-AMINOBUTYRIC ACID TYPE B RECEPTOR SUBUNIT 2"/>
    <property type="match status" value="1"/>
</dbReference>
<feature type="region of interest" description="Disordered" evidence="10">
    <location>
        <begin position="620"/>
        <end position="642"/>
    </location>
</feature>
<evidence type="ECO:0000256" key="4">
    <source>
        <dbReference type="ARBA" id="ARBA00022989"/>
    </source>
</evidence>
<evidence type="ECO:0000256" key="7">
    <source>
        <dbReference type="ARBA" id="ARBA00023170"/>
    </source>
</evidence>
<feature type="compositionally biased region" description="Basic and acidic residues" evidence="10">
    <location>
        <begin position="405"/>
        <end position="424"/>
    </location>
</feature>
<dbReference type="PROSITE" id="PS00981">
    <property type="entry name" value="G_PROTEIN_RECEP_F3_3"/>
    <property type="match status" value="1"/>
</dbReference>
<keyword evidence="8" id="KW-0325">Glycoprotein</keyword>
<evidence type="ECO:0000256" key="5">
    <source>
        <dbReference type="ARBA" id="ARBA00023040"/>
    </source>
</evidence>
<dbReference type="GO" id="GO:0007214">
    <property type="term" value="P:gamma-aminobutyric acid signaling pathway"/>
    <property type="evidence" value="ECO:0007669"/>
    <property type="project" value="TreeGrafter"/>
</dbReference>
<reference evidence="13" key="1">
    <citation type="journal article" date="2021" name="Genome Biol. Evol.">
        <title>A High-Quality Reference Genome for a Parasitic Bivalve with Doubly Uniparental Inheritance (Bivalvia: Unionida).</title>
        <authorList>
            <person name="Smith C.H."/>
        </authorList>
    </citation>
    <scope>NUCLEOTIDE SEQUENCE</scope>
    <source>
        <strain evidence="13">CHS0354</strain>
    </source>
</reference>
<reference evidence="13" key="2">
    <citation type="journal article" date="2021" name="Genome Biol. Evol.">
        <title>Developing a high-quality reference genome for a parasitic bivalve with doubly uniparental inheritance (Bivalvia: Unionida).</title>
        <authorList>
            <person name="Smith C.H."/>
        </authorList>
    </citation>
    <scope>NUCLEOTIDE SEQUENCE</scope>
    <source>
        <strain evidence="13">CHS0354</strain>
        <tissue evidence="13">Mantle</tissue>
    </source>
</reference>
<keyword evidence="5" id="KW-0297">G-protein coupled receptor</keyword>
<feature type="transmembrane region" description="Helical" evidence="11">
    <location>
        <begin position="203"/>
        <end position="223"/>
    </location>
</feature>
<comment type="caution">
    <text evidence="13">The sequence shown here is derived from an EMBL/GenBank/DDBJ whole genome shotgun (WGS) entry which is preliminary data.</text>
</comment>
<dbReference type="InterPro" id="IPR028082">
    <property type="entry name" value="Peripla_BP_I"/>
</dbReference>
<keyword evidence="9" id="KW-0807">Transducer</keyword>
<keyword evidence="14" id="KW-1185">Reference proteome</keyword>
<keyword evidence="4 11" id="KW-1133">Transmembrane helix</keyword>
<dbReference type="InterPro" id="IPR017978">
    <property type="entry name" value="GPCR_3_C"/>
</dbReference>
<evidence type="ECO:0000256" key="8">
    <source>
        <dbReference type="ARBA" id="ARBA00023180"/>
    </source>
</evidence>
<dbReference type="Pfam" id="PF01094">
    <property type="entry name" value="ANF_receptor"/>
    <property type="match status" value="1"/>
</dbReference>
<dbReference type="PRINTS" id="PR01177">
    <property type="entry name" value="GABAB1RECPTR"/>
</dbReference>
<accession>A0AAE0VYX2</accession>
<evidence type="ECO:0000256" key="10">
    <source>
        <dbReference type="SAM" id="MobiDB-lite"/>
    </source>
</evidence>